<dbReference type="Gene3D" id="2.60.40.1260">
    <property type="entry name" value="Lamin Tail domain"/>
    <property type="match status" value="1"/>
</dbReference>
<sequence>MTSTEYPLESSPPLDTFYIPLELQSPEEDEALTYNGNAGNLNMPEILLPMTGPQYNYKTLSDWNQIYTSPPPISRPVGPVYNRAKPATGSYKNEEARDTGKAVNVKVNESSPSSNFQEDRNIQGFNREELITKSRPKSSPTVSLHSFLEDADSATSAIGDLKIKEVSEDGRFVRLINDGPTEYECSGYMIKQTVHGRPVAVFRFPSGTKFPPDSTITVWSAVNDPSVHNPPTDFFWKESQKWESGPQCATVLCRPNGQACAWTTPSHKFSKDTFTEASGSKPNLREVKADENHVGDGERLTTTKVDLSGPRPEPVFIRREKRQPPSLFNSKHPHGNNPSLITHPHTNQARPLHLGNDNSTYSRQSRTQTVRPDPLPGQPHIGTPAQRTGSKTLRRARSCQASRSSSFNESVALNKTSASAGEISERPSPFSRPWNRFEAGLKQICSQHDPNFLPPMPPPVQISA</sequence>
<feature type="compositionally biased region" description="Polar residues" evidence="1">
    <location>
        <begin position="336"/>
        <end position="349"/>
    </location>
</feature>
<dbReference type="InterPro" id="IPR001322">
    <property type="entry name" value="Lamin_tail_dom"/>
</dbReference>
<feature type="compositionally biased region" description="Polar residues" evidence="1">
    <location>
        <begin position="407"/>
        <end position="419"/>
    </location>
</feature>
<dbReference type="AlphaFoldDB" id="A0A8S4A0W4"/>
<keyword evidence="4" id="KW-1185">Reference proteome</keyword>
<evidence type="ECO:0000313" key="4">
    <source>
        <dbReference type="Proteomes" id="UP000678393"/>
    </source>
</evidence>
<comment type="caution">
    <text evidence="3">The sequence shown here is derived from an EMBL/GenBank/DDBJ whole genome shotgun (WGS) entry which is preliminary data.</text>
</comment>
<feature type="compositionally biased region" description="Polar residues" evidence="1">
    <location>
        <begin position="356"/>
        <end position="370"/>
    </location>
</feature>
<dbReference type="SUPFAM" id="SSF74853">
    <property type="entry name" value="Lamin A/C globular tail domain"/>
    <property type="match status" value="1"/>
</dbReference>
<dbReference type="Pfam" id="PF00932">
    <property type="entry name" value="LTD"/>
    <property type="match status" value="1"/>
</dbReference>
<name>A0A8S4A0W4_9EUPU</name>
<dbReference type="PANTHER" id="PTHR47012:SF3">
    <property type="entry name" value="LAMIN TAIL DOMAIN CONTAINING 1"/>
    <property type="match status" value="1"/>
</dbReference>
<dbReference type="GO" id="GO:0005737">
    <property type="term" value="C:cytoplasm"/>
    <property type="evidence" value="ECO:0007669"/>
    <property type="project" value="TreeGrafter"/>
</dbReference>
<gene>
    <name evidence="3" type="ORF">CUNI_LOCUS20492</name>
</gene>
<dbReference type="GO" id="GO:0005635">
    <property type="term" value="C:nuclear envelope"/>
    <property type="evidence" value="ECO:0007669"/>
    <property type="project" value="TreeGrafter"/>
</dbReference>
<dbReference type="Proteomes" id="UP000678393">
    <property type="component" value="Unassembled WGS sequence"/>
</dbReference>
<feature type="domain" description="LTD" evidence="2">
    <location>
        <begin position="149"/>
        <end position="267"/>
    </location>
</feature>
<feature type="region of interest" description="Disordered" evidence="1">
    <location>
        <begin position="319"/>
        <end position="434"/>
    </location>
</feature>
<reference evidence="3" key="1">
    <citation type="submission" date="2021-04" db="EMBL/GenBank/DDBJ databases">
        <authorList>
            <consortium name="Molecular Ecology Group"/>
        </authorList>
    </citation>
    <scope>NUCLEOTIDE SEQUENCE</scope>
</reference>
<organism evidence="3 4">
    <name type="scientific">Candidula unifasciata</name>
    <dbReference type="NCBI Taxonomy" id="100452"/>
    <lineage>
        <taxon>Eukaryota</taxon>
        <taxon>Metazoa</taxon>
        <taxon>Spiralia</taxon>
        <taxon>Lophotrochozoa</taxon>
        <taxon>Mollusca</taxon>
        <taxon>Gastropoda</taxon>
        <taxon>Heterobranchia</taxon>
        <taxon>Euthyneura</taxon>
        <taxon>Panpulmonata</taxon>
        <taxon>Eupulmonata</taxon>
        <taxon>Stylommatophora</taxon>
        <taxon>Helicina</taxon>
        <taxon>Helicoidea</taxon>
        <taxon>Geomitridae</taxon>
        <taxon>Candidula</taxon>
    </lineage>
</organism>
<evidence type="ECO:0000259" key="2">
    <source>
        <dbReference type="PROSITE" id="PS51841"/>
    </source>
</evidence>
<evidence type="ECO:0000313" key="3">
    <source>
        <dbReference type="EMBL" id="CAG5134934.1"/>
    </source>
</evidence>
<dbReference type="PANTHER" id="PTHR47012">
    <property type="entry name" value="LAMIN TAIL DOMAIN-CONTAINING PROTEIN 1"/>
    <property type="match status" value="1"/>
</dbReference>
<accession>A0A8S4A0W4</accession>
<feature type="non-terminal residue" evidence="3">
    <location>
        <position position="464"/>
    </location>
</feature>
<dbReference type="PROSITE" id="PS51841">
    <property type="entry name" value="LTD"/>
    <property type="match status" value="1"/>
</dbReference>
<dbReference type="InterPro" id="IPR036415">
    <property type="entry name" value="Lamin_tail_dom_sf"/>
</dbReference>
<protein>
    <recommendedName>
        <fullName evidence="2">LTD domain-containing protein</fullName>
    </recommendedName>
</protein>
<proteinExistence type="predicted"/>
<dbReference type="OrthoDB" id="102442at2759"/>
<dbReference type="InterPro" id="IPR042840">
    <property type="entry name" value="LMNTD1"/>
</dbReference>
<dbReference type="EMBL" id="CAJHNH020007767">
    <property type="protein sequence ID" value="CAG5134934.1"/>
    <property type="molecule type" value="Genomic_DNA"/>
</dbReference>
<evidence type="ECO:0000256" key="1">
    <source>
        <dbReference type="SAM" id="MobiDB-lite"/>
    </source>
</evidence>